<dbReference type="PROSITE" id="PS00792">
    <property type="entry name" value="DHPS_1"/>
    <property type="match status" value="1"/>
</dbReference>
<dbReference type="GO" id="GO:0046872">
    <property type="term" value="F:metal ion binding"/>
    <property type="evidence" value="ECO:0007669"/>
    <property type="project" value="UniProtKB-KW"/>
</dbReference>
<gene>
    <name evidence="11" type="ORF">MTUNDRAET4_3567</name>
</gene>
<evidence type="ECO:0000256" key="3">
    <source>
        <dbReference type="ARBA" id="ARBA00004763"/>
    </source>
</evidence>
<dbReference type="CDD" id="cd00739">
    <property type="entry name" value="DHPS"/>
    <property type="match status" value="1"/>
</dbReference>
<comment type="function">
    <text evidence="9">Catalyzes the condensation of para-aminobenzoate (pABA) with 6-hydroxymethyl-7,8-dihydropterin diphosphate (DHPt-PP) to form 7,8-dihydropteroate (H2Pte), the immediate precursor of folate derivatives.</text>
</comment>
<keyword evidence="8 9" id="KW-0289">Folate biosynthesis</keyword>
<dbReference type="PANTHER" id="PTHR20941">
    <property type="entry name" value="FOLATE SYNTHESIS PROTEINS"/>
    <property type="match status" value="1"/>
</dbReference>
<dbReference type="InterPro" id="IPR000489">
    <property type="entry name" value="Pterin-binding_dom"/>
</dbReference>
<evidence type="ECO:0000313" key="12">
    <source>
        <dbReference type="Proteomes" id="UP000294360"/>
    </source>
</evidence>
<comment type="similarity">
    <text evidence="9">Belongs to the DHPS family.</text>
</comment>
<dbReference type="Proteomes" id="UP000294360">
    <property type="component" value="Chromosome"/>
</dbReference>
<evidence type="ECO:0000256" key="1">
    <source>
        <dbReference type="ARBA" id="ARBA00000012"/>
    </source>
</evidence>
<reference evidence="11 12" key="1">
    <citation type="submission" date="2019-03" db="EMBL/GenBank/DDBJ databases">
        <authorList>
            <person name="Kox A.R. M."/>
        </authorList>
    </citation>
    <scope>NUCLEOTIDE SEQUENCE [LARGE SCALE GENOMIC DNA]</scope>
    <source>
        <strain evidence="11">MTUNDRAET4 annotated genome</strain>
    </source>
</reference>
<dbReference type="EC" id="2.5.1.15" evidence="4 9"/>
<dbReference type="AlphaFoldDB" id="A0A4U8Z4N9"/>
<evidence type="ECO:0000256" key="8">
    <source>
        <dbReference type="ARBA" id="ARBA00022909"/>
    </source>
</evidence>
<dbReference type="GO" id="GO:0005829">
    <property type="term" value="C:cytosol"/>
    <property type="evidence" value="ECO:0007669"/>
    <property type="project" value="TreeGrafter"/>
</dbReference>
<evidence type="ECO:0000256" key="9">
    <source>
        <dbReference type="RuleBase" id="RU361205"/>
    </source>
</evidence>
<dbReference type="GO" id="GO:0046654">
    <property type="term" value="P:tetrahydrofolate biosynthetic process"/>
    <property type="evidence" value="ECO:0007669"/>
    <property type="project" value="UniProtKB-UniPathway"/>
</dbReference>
<accession>A0A4U8Z4N9</accession>
<evidence type="ECO:0000259" key="10">
    <source>
        <dbReference type="PROSITE" id="PS50972"/>
    </source>
</evidence>
<dbReference type="InterPro" id="IPR006390">
    <property type="entry name" value="DHP_synth_dom"/>
</dbReference>
<organism evidence="11 12">
    <name type="scientific">Methylocella tundrae</name>
    <dbReference type="NCBI Taxonomy" id="227605"/>
    <lineage>
        <taxon>Bacteria</taxon>
        <taxon>Pseudomonadati</taxon>
        <taxon>Pseudomonadota</taxon>
        <taxon>Alphaproteobacteria</taxon>
        <taxon>Hyphomicrobiales</taxon>
        <taxon>Beijerinckiaceae</taxon>
        <taxon>Methylocella</taxon>
    </lineage>
</organism>
<evidence type="ECO:0000313" key="11">
    <source>
        <dbReference type="EMBL" id="VFU10454.1"/>
    </source>
</evidence>
<evidence type="ECO:0000256" key="2">
    <source>
        <dbReference type="ARBA" id="ARBA00001946"/>
    </source>
</evidence>
<evidence type="ECO:0000256" key="7">
    <source>
        <dbReference type="ARBA" id="ARBA00022842"/>
    </source>
</evidence>
<dbReference type="KEGG" id="mtun:MTUNDRAET4_3567"/>
<proteinExistence type="inferred from homology"/>
<dbReference type="SUPFAM" id="SSF51717">
    <property type="entry name" value="Dihydropteroate synthetase-like"/>
    <property type="match status" value="1"/>
</dbReference>
<sequence length="315" mass="33341">MSQTAELATKSHSMQAKRDRFLNRIGSGSLIMGIVNATPDSFSDGGQFQTAAAAVAQARKLTADGADIIDVGAESTRPGHEPVPADVECARLEPLLRAVVSSIEQPVSIDTSKASVARFAADQGVAFINDVWGLQKDPAMADVVAETETGVVIMHNREETDRDCDIIADMRRFFDISLSLADKAGIPMRRIILDPGIGFAKSKAQNLQALRGLRKLQHYGLPILVGLSRKSLLGAIVEGTPAGDLKIEPRLIATLAANIAAAAEGAAIFRVHDAAEHLAAFKVFDANLPGLILKSRTSSKSASALAATLAINRQT</sequence>
<dbReference type="InterPro" id="IPR011005">
    <property type="entry name" value="Dihydropteroate_synth-like_sf"/>
</dbReference>
<comment type="catalytic activity">
    <reaction evidence="1">
        <text>(7,8-dihydropterin-6-yl)methyl diphosphate + 4-aminobenzoate = 7,8-dihydropteroate + diphosphate</text>
        <dbReference type="Rhea" id="RHEA:19949"/>
        <dbReference type="ChEBI" id="CHEBI:17836"/>
        <dbReference type="ChEBI" id="CHEBI:17839"/>
        <dbReference type="ChEBI" id="CHEBI:33019"/>
        <dbReference type="ChEBI" id="CHEBI:72950"/>
        <dbReference type="EC" id="2.5.1.15"/>
    </reaction>
</comment>
<dbReference type="PROSITE" id="PS50972">
    <property type="entry name" value="PTERIN_BINDING"/>
    <property type="match status" value="1"/>
</dbReference>
<dbReference type="Pfam" id="PF00809">
    <property type="entry name" value="Pterin_bind"/>
    <property type="match status" value="1"/>
</dbReference>
<keyword evidence="6 9" id="KW-0479">Metal-binding</keyword>
<evidence type="ECO:0000256" key="4">
    <source>
        <dbReference type="ARBA" id="ARBA00012458"/>
    </source>
</evidence>
<keyword evidence="7 9" id="KW-0460">Magnesium</keyword>
<evidence type="ECO:0000256" key="6">
    <source>
        <dbReference type="ARBA" id="ARBA00022723"/>
    </source>
</evidence>
<dbReference type="GO" id="GO:0046656">
    <property type="term" value="P:folic acid biosynthetic process"/>
    <property type="evidence" value="ECO:0007669"/>
    <property type="project" value="UniProtKB-KW"/>
</dbReference>
<protein>
    <recommendedName>
        <fullName evidence="4 9">Dihydropteroate synthase</fullName>
        <shortName evidence="9">DHPS</shortName>
        <ecNumber evidence="4 9">2.5.1.15</ecNumber>
    </recommendedName>
    <alternativeName>
        <fullName evidence="9">Dihydropteroate pyrophosphorylase</fullName>
    </alternativeName>
</protein>
<dbReference type="GO" id="GO:0004156">
    <property type="term" value="F:dihydropteroate synthase activity"/>
    <property type="evidence" value="ECO:0007669"/>
    <property type="project" value="UniProtKB-EC"/>
</dbReference>
<keyword evidence="5 9" id="KW-0808">Transferase</keyword>
<comment type="cofactor">
    <cofactor evidence="2 9">
        <name>Mg(2+)</name>
        <dbReference type="ChEBI" id="CHEBI:18420"/>
    </cofactor>
</comment>
<feature type="domain" description="Pterin-binding" evidence="10">
    <location>
        <begin position="29"/>
        <end position="282"/>
    </location>
</feature>
<evidence type="ECO:0000256" key="5">
    <source>
        <dbReference type="ARBA" id="ARBA00022679"/>
    </source>
</evidence>
<dbReference type="PANTHER" id="PTHR20941:SF1">
    <property type="entry name" value="FOLIC ACID SYNTHESIS PROTEIN FOL1"/>
    <property type="match status" value="1"/>
</dbReference>
<dbReference type="Gene3D" id="3.20.20.20">
    <property type="entry name" value="Dihydropteroate synthase-like"/>
    <property type="match status" value="1"/>
</dbReference>
<dbReference type="UniPathway" id="UPA00077">
    <property type="reaction ID" value="UER00156"/>
</dbReference>
<name>A0A4U8Z4N9_METTU</name>
<dbReference type="EMBL" id="LR536450">
    <property type="protein sequence ID" value="VFU10454.1"/>
    <property type="molecule type" value="Genomic_DNA"/>
</dbReference>
<dbReference type="NCBIfam" id="TIGR01496">
    <property type="entry name" value="DHPS"/>
    <property type="match status" value="1"/>
</dbReference>
<dbReference type="InterPro" id="IPR045031">
    <property type="entry name" value="DHP_synth-like"/>
</dbReference>
<dbReference type="PROSITE" id="PS00793">
    <property type="entry name" value="DHPS_2"/>
    <property type="match status" value="1"/>
</dbReference>
<comment type="pathway">
    <text evidence="3 9">Cofactor biosynthesis; tetrahydrofolate biosynthesis; 7,8-dihydrofolate from 2-amino-4-hydroxy-6-hydroxymethyl-7,8-dihydropteridine diphosphate and 4-aminobenzoate: step 1/2.</text>
</comment>